<evidence type="ECO:0000256" key="1">
    <source>
        <dbReference type="SAM" id="MobiDB-lite"/>
    </source>
</evidence>
<keyword evidence="3" id="KW-1185">Reference proteome</keyword>
<feature type="compositionally biased region" description="Low complexity" evidence="1">
    <location>
        <begin position="33"/>
        <end position="44"/>
    </location>
</feature>
<evidence type="ECO:0000313" key="3">
    <source>
        <dbReference type="Proteomes" id="UP000324222"/>
    </source>
</evidence>
<dbReference type="AlphaFoldDB" id="A0A5B7DD53"/>
<evidence type="ECO:0000313" key="2">
    <source>
        <dbReference type="EMBL" id="MPC19213.1"/>
    </source>
</evidence>
<dbReference type="EMBL" id="VSRR010000750">
    <property type="protein sequence ID" value="MPC19213.1"/>
    <property type="molecule type" value="Genomic_DNA"/>
</dbReference>
<protein>
    <submittedName>
        <fullName evidence="2">Uncharacterized protein</fullName>
    </submittedName>
</protein>
<proteinExistence type="predicted"/>
<comment type="caution">
    <text evidence="2">The sequence shown here is derived from an EMBL/GenBank/DDBJ whole genome shotgun (WGS) entry which is preliminary data.</text>
</comment>
<gene>
    <name evidence="2" type="ORF">E2C01_012123</name>
</gene>
<name>A0A5B7DD53_PORTR</name>
<reference evidence="2 3" key="1">
    <citation type="submission" date="2019-05" db="EMBL/GenBank/DDBJ databases">
        <title>Another draft genome of Portunus trituberculatus and its Hox gene families provides insights of decapod evolution.</title>
        <authorList>
            <person name="Jeong J.-H."/>
            <person name="Song I."/>
            <person name="Kim S."/>
            <person name="Choi T."/>
            <person name="Kim D."/>
            <person name="Ryu S."/>
            <person name="Kim W."/>
        </authorList>
    </citation>
    <scope>NUCLEOTIDE SEQUENCE [LARGE SCALE GENOMIC DNA]</scope>
    <source>
        <tissue evidence="2">Muscle</tissue>
    </source>
</reference>
<sequence length="68" mass="7357">MDGRGTFSTSRFITNSRRGGNKVMRPSAKSLRSQSTDGSSTTSSLGPGNIDWNDAHHDDQNSDKKGSR</sequence>
<feature type="region of interest" description="Disordered" evidence="1">
    <location>
        <begin position="1"/>
        <end position="68"/>
    </location>
</feature>
<feature type="compositionally biased region" description="Basic and acidic residues" evidence="1">
    <location>
        <begin position="53"/>
        <end position="68"/>
    </location>
</feature>
<feature type="compositionally biased region" description="Polar residues" evidence="1">
    <location>
        <begin position="1"/>
        <end position="18"/>
    </location>
</feature>
<dbReference type="Proteomes" id="UP000324222">
    <property type="component" value="Unassembled WGS sequence"/>
</dbReference>
<accession>A0A5B7DD53</accession>
<organism evidence="2 3">
    <name type="scientific">Portunus trituberculatus</name>
    <name type="common">Swimming crab</name>
    <name type="synonym">Neptunus trituberculatus</name>
    <dbReference type="NCBI Taxonomy" id="210409"/>
    <lineage>
        <taxon>Eukaryota</taxon>
        <taxon>Metazoa</taxon>
        <taxon>Ecdysozoa</taxon>
        <taxon>Arthropoda</taxon>
        <taxon>Crustacea</taxon>
        <taxon>Multicrustacea</taxon>
        <taxon>Malacostraca</taxon>
        <taxon>Eumalacostraca</taxon>
        <taxon>Eucarida</taxon>
        <taxon>Decapoda</taxon>
        <taxon>Pleocyemata</taxon>
        <taxon>Brachyura</taxon>
        <taxon>Eubrachyura</taxon>
        <taxon>Portunoidea</taxon>
        <taxon>Portunidae</taxon>
        <taxon>Portuninae</taxon>
        <taxon>Portunus</taxon>
    </lineage>
</organism>